<dbReference type="HOGENOM" id="CLU_089574_8_0_7"/>
<dbReference type="EMBL" id="CM001488">
    <property type="protein sequence ID" value="EIM63882.1"/>
    <property type="molecule type" value="Genomic_DNA"/>
</dbReference>
<name>I5B319_9BACT</name>
<dbReference type="SMART" id="SM00450">
    <property type="entry name" value="RHOD"/>
    <property type="match status" value="1"/>
</dbReference>
<reference evidence="3 4" key="1">
    <citation type="submission" date="2011-09" db="EMBL/GenBank/DDBJ databases">
        <authorList>
            <consortium name="US DOE Joint Genome Institute (JGI-PGF)"/>
            <person name="Lucas S."/>
            <person name="Han J."/>
            <person name="Lapidus A."/>
            <person name="Cheng J.-F."/>
            <person name="Goodwin L."/>
            <person name="Pitluck S."/>
            <person name="Peters L."/>
            <person name="Land M.L."/>
            <person name="Hauser L."/>
            <person name="Orellana R."/>
            <person name="Lovley D."/>
            <person name="Woyke T.J."/>
        </authorList>
    </citation>
    <scope>NUCLEOTIDE SEQUENCE [LARGE SCALE GENOMIC DNA]</scope>
    <source>
        <strain evidence="3 4">2ac9</strain>
    </source>
</reference>
<reference evidence="3 4" key="2">
    <citation type="submission" date="2012-02" db="EMBL/GenBank/DDBJ databases">
        <title>Improved High-Quality Draft sequence of Desulfobacter postgatei 2ac9.</title>
        <authorList>
            <consortium name="US DOE Joint Genome Institute"/>
            <person name="Lucas S."/>
            <person name="Han J."/>
            <person name="Lapidus A."/>
            <person name="Cheng J.-F."/>
            <person name="Goodwin L."/>
            <person name="Pitluck S."/>
            <person name="Peters L."/>
            <person name="Ovchinnikova G."/>
            <person name="Held B."/>
            <person name="Detter J.C."/>
            <person name="Han C."/>
            <person name="Tapia R."/>
            <person name="Land M."/>
            <person name="Hauser L."/>
            <person name="Kyrpides N."/>
            <person name="Ivanova N."/>
            <person name="Pagani I."/>
            <person name="Orellana R."/>
            <person name="Lovley D."/>
            <person name="Woyke T."/>
        </authorList>
    </citation>
    <scope>NUCLEOTIDE SEQUENCE [LARGE SCALE GENOMIC DNA]</scope>
    <source>
        <strain evidence="3 4">2ac9</strain>
    </source>
</reference>
<evidence type="ECO:0000313" key="4">
    <source>
        <dbReference type="Proteomes" id="UP000005778"/>
    </source>
</evidence>
<dbReference type="InterPro" id="IPR036873">
    <property type="entry name" value="Rhodanese-like_dom_sf"/>
</dbReference>
<protein>
    <submittedName>
        <fullName evidence="3">Rhodanese-related sulfurtransferase</fullName>
    </submittedName>
</protein>
<dbReference type="CDD" id="cd00158">
    <property type="entry name" value="RHOD"/>
    <property type="match status" value="1"/>
</dbReference>
<dbReference type="Gene3D" id="3.40.250.10">
    <property type="entry name" value="Rhodanese-like domain"/>
    <property type="match status" value="1"/>
</dbReference>
<sequence length="167" mass="18665">MRIGIDIKQLYRVIWQGPVILLAAVILSLLSNAIRPTSLPLVADWSVQGRMTTERGEPLSIELSAAKHLFEKKAAVFIDARDSIQYGEGHIQGARNLPWHNVDDLFMSVMQDISHDTPIITYCDGETCNLSHDLALFLKDMGFAHVNVLVNGWTLWIENGLPTQEGE</sequence>
<evidence type="ECO:0000313" key="3">
    <source>
        <dbReference type="EMBL" id="EIM63882.1"/>
    </source>
</evidence>
<dbReference type="GO" id="GO:0016740">
    <property type="term" value="F:transferase activity"/>
    <property type="evidence" value="ECO:0007669"/>
    <property type="project" value="UniProtKB-KW"/>
</dbReference>
<dbReference type="PANTHER" id="PTHR43031">
    <property type="entry name" value="FAD-DEPENDENT OXIDOREDUCTASE"/>
    <property type="match status" value="1"/>
</dbReference>
<dbReference type="eggNOG" id="COG0607">
    <property type="taxonomic scope" value="Bacteria"/>
</dbReference>
<keyword evidence="1" id="KW-0812">Transmembrane</keyword>
<feature type="domain" description="Rhodanese" evidence="2">
    <location>
        <begin position="71"/>
        <end position="165"/>
    </location>
</feature>
<evidence type="ECO:0000259" key="2">
    <source>
        <dbReference type="PROSITE" id="PS50206"/>
    </source>
</evidence>
<organism evidence="3 4">
    <name type="scientific">Desulfobacter postgatei 2ac9</name>
    <dbReference type="NCBI Taxonomy" id="879212"/>
    <lineage>
        <taxon>Bacteria</taxon>
        <taxon>Pseudomonadati</taxon>
        <taxon>Thermodesulfobacteriota</taxon>
        <taxon>Desulfobacteria</taxon>
        <taxon>Desulfobacterales</taxon>
        <taxon>Desulfobacteraceae</taxon>
        <taxon>Desulfobacter</taxon>
    </lineage>
</organism>
<keyword evidence="1" id="KW-1133">Transmembrane helix</keyword>
<dbReference type="InterPro" id="IPR050229">
    <property type="entry name" value="GlpE_sulfurtransferase"/>
</dbReference>
<accession>I5B319</accession>
<dbReference type="InterPro" id="IPR001763">
    <property type="entry name" value="Rhodanese-like_dom"/>
</dbReference>
<feature type="transmembrane region" description="Helical" evidence="1">
    <location>
        <begin position="12"/>
        <end position="30"/>
    </location>
</feature>
<keyword evidence="4" id="KW-1185">Reference proteome</keyword>
<keyword evidence="3" id="KW-0808">Transferase</keyword>
<dbReference type="Proteomes" id="UP000005778">
    <property type="component" value="Chromosome"/>
</dbReference>
<evidence type="ECO:0000256" key="1">
    <source>
        <dbReference type="SAM" id="Phobius"/>
    </source>
</evidence>
<dbReference type="PANTHER" id="PTHR43031:SF1">
    <property type="entry name" value="PYRIDINE NUCLEOTIDE-DISULPHIDE OXIDOREDUCTASE"/>
    <property type="match status" value="1"/>
</dbReference>
<dbReference type="AlphaFoldDB" id="I5B319"/>
<keyword evidence="1" id="KW-0472">Membrane</keyword>
<dbReference type="OrthoDB" id="9789348at2"/>
<gene>
    <name evidence="3" type="ORF">DespoDRAFT_01979</name>
</gene>
<dbReference type="SUPFAM" id="SSF52821">
    <property type="entry name" value="Rhodanese/Cell cycle control phosphatase"/>
    <property type="match status" value="1"/>
</dbReference>
<dbReference type="Pfam" id="PF00581">
    <property type="entry name" value="Rhodanese"/>
    <property type="match status" value="1"/>
</dbReference>
<dbReference type="STRING" id="879212.DespoDRAFT_01979"/>
<dbReference type="RefSeq" id="WP_004073266.1">
    <property type="nucleotide sequence ID" value="NZ_CM001488.1"/>
</dbReference>
<proteinExistence type="predicted"/>
<dbReference type="PROSITE" id="PS50206">
    <property type="entry name" value="RHODANESE_3"/>
    <property type="match status" value="1"/>
</dbReference>